<evidence type="ECO:0000256" key="1">
    <source>
        <dbReference type="SAM" id="SignalP"/>
    </source>
</evidence>
<keyword evidence="1" id="KW-0732">Signal</keyword>
<evidence type="ECO:0000313" key="3">
    <source>
        <dbReference type="Proteomes" id="UP000270046"/>
    </source>
</evidence>
<feature type="signal peptide" evidence="1">
    <location>
        <begin position="1"/>
        <end position="19"/>
    </location>
</feature>
<proteinExistence type="predicted"/>
<dbReference type="SUPFAM" id="SSF49373">
    <property type="entry name" value="Invasin/intimin cell-adhesion fragments"/>
    <property type="match status" value="2"/>
</dbReference>
<protein>
    <submittedName>
        <fullName evidence="2">Gliding motility-associated C-terminal domain-containing protein</fullName>
    </submittedName>
</protein>
<dbReference type="EMBL" id="CP032869">
    <property type="protein sequence ID" value="AYL96253.1"/>
    <property type="molecule type" value="Genomic_DNA"/>
</dbReference>
<dbReference type="InterPro" id="IPR008964">
    <property type="entry name" value="Invasin/intimin_cell_adhesion"/>
</dbReference>
<dbReference type="KEGG" id="muh:HYN43_013545"/>
<dbReference type="RefSeq" id="WP_119409853.1">
    <property type="nucleotide sequence ID" value="NZ_CP032869.1"/>
</dbReference>
<gene>
    <name evidence="2" type="ORF">HYN43_013545</name>
</gene>
<organism evidence="2 3">
    <name type="scientific">Mucilaginibacter celer</name>
    <dbReference type="NCBI Taxonomy" id="2305508"/>
    <lineage>
        <taxon>Bacteria</taxon>
        <taxon>Pseudomonadati</taxon>
        <taxon>Bacteroidota</taxon>
        <taxon>Sphingobacteriia</taxon>
        <taxon>Sphingobacteriales</taxon>
        <taxon>Sphingobacteriaceae</taxon>
        <taxon>Mucilaginibacter</taxon>
    </lineage>
</organism>
<reference evidence="2 3" key="1">
    <citation type="submission" date="2018-10" db="EMBL/GenBank/DDBJ databases">
        <title>Genome sequencing of Mucilaginibacter sp. HYN0043.</title>
        <authorList>
            <person name="Kim M."/>
            <person name="Yi H."/>
        </authorList>
    </citation>
    <scope>NUCLEOTIDE SEQUENCE [LARGE SCALE GENOMIC DNA]</scope>
    <source>
        <strain evidence="2 3">HYN0043</strain>
    </source>
</reference>
<feature type="chain" id="PRO_5019807005" evidence="1">
    <location>
        <begin position="20"/>
        <end position="1178"/>
    </location>
</feature>
<evidence type="ECO:0000313" key="2">
    <source>
        <dbReference type="EMBL" id="AYL96253.1"/>
    </source>
</evidence>
<dbReference type="AlphaFoldDB" id="A0A494VXP4"/>
<sequence>MKCIFSLLLLLFAGGLASAQNIVQIEYYFDTDAGIGGNKIVSVTAATDGSFTFNPDVSALTKGYHMLYTRVKDSNNGWSQTVRRSVEVQPAPVTTTALTGEYSIDTDAGIGNNKAFSITRNAQDAGNFNISVTGVAAGYHTVYIRFKDAYGVWGHTIRRSIQVIPANNKLVSGEYFVDKDPGIGLGTAISLSAQTTDIAQQFAAQASSLTEGYHKLYVRFKDAAGFWSHTSRQSIEVIKQPGVIKIIAAEFFFKTDPGIGKGTKLTVPATSSDTLALAIPANAKSADIDTLYIRVRDNRDSTRWSYRAMKRMVKAAQTITFAAAATKKFGVADFDPGAKISSNMPLTYTSSDTTVASIVAGKVHLKKTGTTILSASQAGNISFKVATTVKQTLTVAKGDQTIAFAALPVKTYGSADFAVSATATSGLPVTFTSADTTIASIVNGKIHIKAAGKCNIKASQAGNSNYNAAKDSIQVLTINKTGQQIGFPAIPSLAVGAYDYTPTAIATSNLPLTYTSSNTAVATIINGRIHAVAPGTAIITATQAGNNNYTAAVAQTQTVTIIKGNQTIGFSEFQPVAYGAADFAPKAYATSGLPLSFSSSNTAIATIINGQVHITGAGTVRIIASQAGNTSYNAARDTSMLLTVSKASQTITFSVLPALQVGAADITPSAGSSSGLAVTFASSNTAIATIVNGKIHAVAGGSCTITASQTGNGNYNAAAAVKQTLTITKGSQVITFAALSPVTFGSADYSAGATASSGLTVSYTSSNNAVATIVNGLIHVTGVGTTNITASQAGNTGYNAATSVIKSLTVTKANQQITFADITPQPPGTADFSAGATASSGLAVNYTSSNPAVATIVNGLIHITGVGTANITAAQAGNAYYNAAASVVKTFTVTKAGQQITFATIPATPYLSADFAPGASSSSGLSITYTSSNTAVATIVNGLIHINGLGSSVITASQGGDATYNAAASVSQKLTVVKAKQTITFAVLAAKAYNAPDFDAAATASSGLPISYTSSNTAVATIVNGLIHITGSGTTVIQATQAGNTLYAAAPAINRTLTVNAKPAGTSVSTLAISSENNDSTAETRLAVKQAVSPNGDGINDVLVIDGITAYAENTVTLIDPNGLKIYERAGYDNQQVVFDGHSSVTGTMQKPGTYYYLITYKTTTGWKNLNGYFVLKY</sequence>
<accession>A0A494VXP4</accession>
<dbReference type="Proteomes" id="UP000270046">
    <property type="component" value="Chromosome"/>
</dbReference>
<dbReference type="Pfam" id="PF13585">
    <property type="entry name" value="CHU_C"/>
    <property type="match status" value="1"/>
</dbReference>
<keyword evidence="3" id="KW-1185">Reference proteome</keyword>
<name>A0A494VXP4_9SPHI</name>
<dbReference type="Gene3D" id="2.60.40.1080">
    <property type="match status" value="5"/>
</dbReference>
<dbReference type="OrthoDB" id="355609at2"/>